<dbReference type="GO" id="GO:0004672">
    <property type="term" value="F:protein kinase activity"/>
    <property type="evidence" value="ECO:0007669"/>
    <property type="project" value="InterPro"/>
</dbReference>
<evidence type="ECO:0000259" key="3">
    <source>
        <dbReference type="PROSITE" id="PS50011"/>
    </source>
</evidence>
<dbReference type="InterPro" id="IPR008271">
    <property type="entry name" value="Ser/Thr_kinase_AS"/>
</dbReference>
<dbReference type="Gene3D" id="1.10.510.10">
    <property type="entry name" value="Transferase(Phosphotransferase) domain 1"/>
    <property type="match status" value="1"/>
</dbReference>
<name>A0A1J4JUF3_9EUKA</name>
<dbReference type="Pfam" id="PF00069">
    <property type="entry name" value="Pkinase"/>
    <property type="match status" value="1"/>
</dbReference>
<organism evidence="4 5">
    <name type="scientific">Tritrichomonas foetus</name>
    <dbReference type="NCBI Taxonomy" id="1144522"/>
    <lineage>
        <taxon>Eukaryota</taxon>
        <taxon>Metamonada</taxon>
        <taxon>Parabasalia</taxon>
        <taxon>Tritrichomonadida</taxon>
        <taxon>Tritrichomonadidae</taxon>
        <taxon>Tritrichomonas</taxon>
    </lineage>
</organism>
<dbReference type="PROSITE" id="PS00108">
    <property type="entry name" value="PROTEIN_KINASE_ST"/>
    <property type="match status" value="1"/>
</dbReference>
<keyword evidence="1" id="KW-0175">Coiled coil</keyword>
<evidence type="ECO:0000256" key="1">
    <source>
        <dbReference type="SAM" id="Coils"/>
    </source>
</evidence>
<dbReference type="Proteomes" id="UP000179807">
    <property type="component" value="Unassembled WGS sequence"/>
</dbReference>
<evidence type="ECO:0000313" key="4">
    <source>
        <dbReference type="EMBL" id="OHT02338.1"/>
    </source>
</evidence>
<dbReference type="EMBL" id="MLAK01000871">
    <property type="protein sequence ID" value="OHT02338.1"/>
    <property type="molecule type" value="Genomic_DNA"/>
</dbReference>
<dbReference type="RefSeq" id="XP_068355474.1">
    <property type="nucleotide sequence ID" value="XM_068493532.1"/>
</dbReference>
<dbReference type="InterPro" id="IPR000719">
    <property type="entry name" value="Prot_kinase_dom"/>
</dbReference>
<sequence>MNFISVKSIACGGYFSFIQVSGIPLLGYTPPERTWIYRSKVERENRELIRLKDLAIRERRNAVDRYNQLLNERNNQDNRSIDERVRMATSELQEEMNNQMDQIIQRNQQIREDFEVHLRENQTRIVELTREKQDLTNKNVQLMEESSQVARIRGENENLKREKENLLVQITNLQAENASIRAQYEIIGQEKVELVQQNEEELQFLAQQLIDSQQSMEIIRERYENQIQKMNEEIRRLKEEHQHRLEKMNANHENQMNKLQVQLITSSNHRNNEESILRQLKIFTQEEIESLRRVKEISRGSQGDVIQIAKEKMLVLKIFRPSDDYYSPTINEEEDHNDNDDENGPEADDNSRMKQFQRFYGEYEILSQINHKNIIKAYGICYGNESSYPSIIMEYCPGNLKTTIRALERDQKIMIIKEIIEVMKYIHSRGVIHRDLKPENILLDDKNHVKLCDFGNATTSEISSLSYNVGTLEFKAPELINRQQYNEKVDVYSFGILLFFILSDGRLPNISIGDVCTGRIPPIPRGFNEFSRSLLTELLSFDPSERPGFPEIQQKADEAEYQFFH</sequence>
<dbReference type="GO" id="GO:0005524">
    <property type="term" value="F:ATP binding"/>
    <property type="evidence" value="ECO:0007669"/>
    <property type="project" value="InterPro"/>
</dbReference>
<dbReference type="OrthoDB" id="626167at2759"/>
<evidence type="ECO:0000256" key="2">
    <source>
        <dbReference type="SAM" id="MobiDB-lite"/>
    </source>
</evidence>
<dbReference type="PANTHER" id="PTHR23257">
    <property type="entry name" value="SERINE-THREONINE PROTEIN KINASE"/>
    <property type="match status" value="1"/>
</dbReference>
<dbReference type="VEuPathDB" id="TrichDB:TRFO_07175"/>
<reference evidence="4" key="1">
    <citation type="submission" date="2016-10" db="EMBL/GenBank/DDBJ databases">
        <authorList>
            <person name="Benchimol M."/>
            <person name="Almeida L.G."/>
            <person name="Vasconcelos A.T."/>
            <person name="Perreira-Neves A."/>
            <person name="Rosa I.A."/>
            <person name="Tasca T."/>
            <person name="Bogo M.R."/>
            <person name="de Souza W."/>
        </authorList>
    </citation>
    <scope>NUCLEOTIDE SEQUENCE [LARGE SCALE GENOMIC DNA]</scope>
    <source>
        <strain evidence="4">K</strain>
    </source>
</reference>
<dbReference type="GeneID" id="94828236"/>
<comment type="caution">
    <text evidence="4">The sequence shown here is derived from an EMBL/GenBank/DDBJ whole genome shotgun (WGS) entry which is preliminary data.</text>
</comment>
<evidence type="ECO:0000313" key="5">
    <source>
        <dbReference type="Proteomes" id="UP000179807"/>
    </source>
</evidence>
<proteinExistence type="predicted"/>
<gene>
    <name evidence="4" type="ORF">TRFO_07175</name>
</gene>
<dbReference type="InterPro" id="IPR050167">
    <property type="entry name" value="Ser_Thr_protein_kinase"/>
</dbReference>
<dbReference type="SUPFAM" id="SSF56112">
    <property type="entry name" value="Protein kinase-like (PK-like)"/>
    <property type="match status" value="1"/>
</dbReference>
<accession>A0A1J4JUF3</accession>
<dbReference type="InterPro" id="IPR011009">
    <property type="entry name" value="Kinase-like_dom_sf"/>
</dbReference>
<feature type="coiled-coil region" evidence="1">
    <location>
        <begin position="38"/>
        <end position="262"/>
    </location>
</feature>
<feature type="region of interest" description="Disordered" evidence="2">
    <location>
        <begin position="326"/>
        <end position="351"/>
    </location>
</feature>
<dbReference type="SMART" id="SM00220">
    <property type="entry name" value="S_TKc"/>
    <property type="match status" value="1"/>
</dbReference>
<protein>
    <recommendedName>
        <fullName evidence="3">Protein kinase domain-containing protein</fullName>
    </recommendedName>
</protein>
<feature type="domain" description="Protein kinase" evidence="3">
    <location>
        <begin position="291"/>
        <end position="564"/>
    </location>
</feature>
<dbReference type="AlphaFoldDB" id="A0A1J4JUF3"/>
<keyword evidence="5" id="KW-1185">Reference proteome</keyword>
<dbReference type="PROSITE" id="PS50011">
    <property type="entry name" value="PROTEIN_KINASE_DOM"/>
    <property type="match status" value="1"/>
</dbReference>
<feature type="compositionally biased region" description="Acidic residues" evidence="2">
    <location>
        <begin position="331"/>
        <end position="348"/>
    </location>
</feature>